<reference evidence="2 3" key="1">
    <citation type="submission" date="2020-02" db="EMBL/GenBank/DDBJ databases">
        <title>Ideonella bacterium strain TBM-1.</title>
        <authorList>
            <person name="Chen W.-M."/>
        </authorList>
    </citation>
    <scope>NUCLEOTIDE SEQUENCE [LARGE SCALE GENOMIC DNA]</scope>
    <source>
        <strain evidence="2 3">TBM-1</strain>
    </source>
</reference>
<evidence type="ECO:0000256" key="1">
    <source>
        <dbReference type="SAM" id="MobiDB-lite"/>
    </source>
</evidence>
<proteinExistence type="predicted"/>
<sequence length="395" mass="43502">MHKTGSSAIQSYLFEHPPTDPTRWTYLHFGHANSSGSVQKLHSRQATRKIARAGGHPARLAAAQARLQAQLEQALAQAPADTLILSAEGLTHLQEPELDALVQTLRRHVDVVQAVGYLRPVASHMDSAQQQLIRGGGHRFVPSASFPRYRTQLEKFERVLGRDQVQYWPYEPSTFPDGCVVQDFLQRLGLTPLPGAQPRVNERLSADALSLLYVLQHAALVPAKQKDTRAIRDRLIQQLIRLQGPRMTLDPVLVAGLMAQHRDEIEWAQARVAIPLDTPQAASAGLRQVATEADLLRPGPEAVRWLSAQLGTPLAEDAPLPVLEGALFQLWRRLEAEASGQPAPALLSGVELARAVRRAQREAKRTKRRQIQRRREALQAKDQTPPASAPGAAAA</sequence>
<dbReference type="EMBL" id="JAAGOH010000001">
    <property type="protein sequence ID" value="NDY89916.1"/>
    <property type="molecule type" value="Genomic_DNA"/>
</dbReference>
<evidence type="ECO:0000313" key="3">
    <source>
        <dbReference type="Proteomes" id="UP000484255"/>
    </source>
</evidence>
<comment type="caution">
    <text evidence="2">The sequence shown here is derived from an EMBL/GenBank/DDBJ whole genome shotgun (WGS) entry which is preliminary data.</text>
</comment>
<evidence type="ECO:0000313" key="2">
    <source>
        <dbReference type="EMBL" id="NDY89916.1"/>
    </source>
</evidence>
<dbReference type="Proteomes" id="UP000484255">
    <property type="component" value="Unassembled WGS sequence"/>
</dbReference>
<dbReference type="RefSeq" id="WP_163455757.1">
    <property type="nucleotide sequence ID" value="NZ_JAAGOH010000001.1"/>
</dbReference>
<feature type="compositionally biased region" description="Low complexity" evidence="1">
    <location>
        <begin position="385"/>
        <end position="395"/>
    </location>
</feature>
<dbReference type="AlphaFoldDB" id="A0A7C9PEK0"/>
<keyword evidence="3" id="KW-1185">Reference proteome</keyword>
<accession>A0A7C9PEK0</accession>
<gene>
    <name evidence="2" type="ORF">G3A44_01760</name>
</gene>
<organism evidence="2 3">
    <name type="scientific">Ideonella livida</name>
    <dbReference type="NCBI Taxonomy" id="2707176"/>
    <lineage>
        <taxon>Bacteria</taxon>
        <taxon>Pseudomonadati</taxon>
        <taxon>Pseudomonadota</taxon>
        <taxon>Betaproteobacteria</taxon>
        <taxon>Burkholderiales</taxon>
        <taxon>Sphaerotilaceae</taxon>
        <taxon>Ideonella</taxon>
    </lineage>
</organism>
<protein>
    <submittedName>
        <fullName evidence="2">Uncharacterized protein</fullName>
    </submittedName>
</protein>
<feature type="region of interest" description="Disordered" evidence="1">
    <location>
        <begin position="358"/>
        <end position="395"/>
    </location>
</feature>
<name>A0A7C9PEK0_9BURK</name>